<gene>
    <name evidence="5" type="primary">lptC</name>
    <name evidence="5" type="ORF">GIW81_07490</name>
</gene>
<keyword evidence="1" id="KW-0732">Signal</keyword>
<keyword evidence="3" id="KW-0472">Membrane</keyword>
<evidence type="ECO:0000256" key="2">
    <source>
        <dbReference type="SAM" id="MobiDB-lite"/>
    </source>
</evidence>
<feature type="domain" description="Organic solvent tolerance-like N-terminal" evidence="4">
    <location>
        <begin position="361"/>
        <end position="406"/>
    </location>
</feature>
<evidence type="ECO:0000259" key="4">
    <source>
        <dbReference type="Pfam" id="PF03968"/>
    </source>
</evidence>
<dbReference type="AlphaFoldDB" id="A0A6I3KI96"/>
<dbReference type="InterPro" id="IPR052037">
    <property type="entry name" value="LPS_export_LptA"/>
</dbReference>
<dbReference type="PANTHER" id="PTHR36504">
    <property type="entry name" value="LIPOPOLYSACCHARIDE EXPORT SYSTEM PROTEIN LPTA"/>
    <property type="match status" value="1"/>
</dbReference>
<feature type="domain" description="Organic solvent tolerance-like N-terminal" evidence="4">
    <location>
        <begin position="255"/>
        <end position="356"/>
    </location>
</feature>
<feature type="compositionally biased region" description="Low complexity" evidence="2">
    <location>
        <begin position="641"/>
        <end position="651"/>
    </location>
</feature>
<keyword evidence="3" id="KW-1133">Transmembrane helix</keyword>
<dbReference type="Gene3D" id="2.60.450.10">
    <property type="entry name" value="Lipopolysaccharide (LPS) transport protein A like domain"/>
    <property type="match status" value="4"/>
</dbReference>
<dbReference type="RefSeq" id="WP_154738638.1">
    <property type="nucleotide sequence ID" value="NZ_WMBQ01000001.1"/>
</dbReference>
<evidence type="ECO:0000256" key="1">
    <source>
        <dbReference type="ARBA" id="ARBA00022729"/>
    </source>
</evidence>
<dbReference type="NCBIfam" id="TIGR04409">
    <property type="entry name" value="LptC_YrbK"/>
    <property type="match status" value="1"/>
</dbReference>
<keyword evidence="3" id="KW-0812">Transmembrane</keyword>
<comment type="caution">
    <text evidence="5">The sequence shown here is derived from an EMBL/GenBank/DDBJ whole genome shotgun (WGS) entry which is preliminary data.</text>
</comment>
<feature type="compositionally biased region" description="Low complexity" evidence="2">
    <location>
        <begin position="600"/>
        <end position="610"/>
    </location>
</feature>
<dbReference type="GO" id="GO:0015221">
    <property type="term" value="F:lipopolysaccharide transmembrane transporter activity"/>
    <property type="evidence" value="ECO:0007669"/>
    <property type="project" value="InterPro"/>
</dbReference>
<dbReference type="GO" id="GO:0017089">
    <property type="term" value="F:glycolipid transfer activity"/>
    <property type="evidence" value="ECO:0007669"/>
    <property type="project" value="TreeGrafter"/>
</dbReference>
<dbReference type="GO" id="GO:0005886">
    <property type="term" value="C:plasma membrane"/>
    <property type="evidence" value="ECO:0007669"/>
    <property type="project" value="InterPro"/>
</dbReference>
<reference evidence="5 6" key="1">
    <citation type="submission" date="2019-11" db="EMBL/GenBank/DDBJ databases">
        <title>Identification of a novel strain.</title>
        <authorList>
            <person name="Xu Q."/>
            <person name="Wang G."/>
        </authorList>
    </citation>
    <scope>NUCLEOTIDE SEQUENCE [LARGE SCALE GENOMIC DNA]</scope>
    <source>
        <strain evidence="6">xq</strain>
    </source>
</reference>
<feature type="transmembrane region" description="Helical" evidence="3">
    <location>
        <begin position="43"/>
        <end position="64"/>
    </location>
</feature>
<evidence type="ECO:0000313" key="5">
    <source>
        <dbReference type="EMBL" id="MTD94178.1"/>
    </source>
</evidence>
<protein>
    <submittedName>
        <fullName evidence="5">LPS export ABC transporter periplasmic protein LptC</fullName>
    </submittedName>
</protein>
<proteinExistence type="predicted"/>
<feature type="region of interest" description="Disordered" evidence="2">
    <location>
        <begin position="600"/>
        <end position="659"/>
    </location>
</feature>
<keyword evidence="6" id="KW-1185">Reference proteome</keyword>
<dbReference type="Pfam" id="PF06835">
    <property type="entry name" value="LptC"/>
    <property type="match status" value="1"/>
</dbReference>
<sequence>MATTTNLAPGENWTGIDAFAGSTAADRARNFVRARRHTLLVRAMRWSLPTAGASVIVVYFLMIFNTTGWVASLPKLEMPRIIPDNLTMDNPTYEGFNKDGGKYVVRAKTAVQDLVNTEFVRLNDITGDMTDAKKSKTKLTAAHGEFNTKTNKLELSGGIDIVAESGMKAKLSRATILTDDNVIFSKEPVLVDMPSGTIRSNEMRLLNKTREVAFIDDVKAHLIPPKNEGAPASGAAAAKPAAAPLLGGGEGPIDITSNRLDIDDTGKTAIFTGHVRAQQAGAALETAELQVKYAGGDSKDTGAMPGDGAKIERIVSKSPVVMTRAPQDRVTGASLDYDAANQIAVVNGDVEMTSGEGRGATADKVTVSQKADTILLTGSVVATQGRNQLKGERLYVERATGRTQLTSPAGAGGEPGRIFTRFYRGEANEAQSAKEKVKQLADATASAATGAMGVFKTDPTAPIDVEAGRLDVDDRSKQAVFKTDVHAVQGDFVVRTSELRAYYTGAAGLAETAAGPADKKAPAQISRIEARGAVIVTSKNGQKATGDWADYDVKKNEVILGGDVILTQDKNVVRGTKLRIDMLTGKSVIDSDASGAWAATAAPPDAKNATGFTMRPGTTGRPSAIFYPRDKKAAEKKPPTGASEGAGSAGAWGPNGPSE</sequence>
<organism evidence="5 6">
    <name type="scientific">Hyphomicrobium album</name>
    <dbReference type="NCBI Taxonomy" id="2665159"/>
    <lineage>
        <taxon>Bacteria</taxon>
        <taxon>Pseudomonadati</taxon>
        <taxon>Pseudomonadota</taxon>
        <taxon>Alphaproteobacteria</taxon>
        <taxon>Hyphomicrobiales</taxon>
        <taxon>Hyphomicrobiaceae</taxon>
        <taxon>Hyphomicrobium</taxon>
    </lineage>
</organism>
<dbReference type="InterPro" id="IPR026265">
    <property type="entry name" value="LptC"/>
</dbReference>
<accession>A0A6I3KI96</accession>
<feature type="domain" description="Organic solvent tolerance-like N-terminal" evidence="4">
    <location>
        <begin position="465"/>
        <end position="585"/>
    </location>
</feature>
<dbReference type="InterPro" id="IPR005653">
    <property type="entry name" value="OstA-like_N"/>
</dbReference>
<evidence type="ECO:0000313" key="6">
    <source>
        <dbReference type="Proteomes" id="UP000440694"/>
    </source>
</evidence>
<evidence type="ECO:0000256" key="3">
    <source>
        <dbReference type="SAM" id="Phobius"/>
    </source>
</evidence>
<dbReference type="Pfam" id="PF03968">
    <property type="entry name" value="LptD_N"/>
    <property type="match status" value="3"/>
</dbReference>
<dbReference type="EMBL" id="WMBQ01000001">
    <property type="protein sequence ID" value="MTD94178.1"/>
    <property type="molecule type" value="Genomic_DNA"/>
</dbReference>
<name>A0A6I3KI96_9HYPH</name>
<dbReference type="Proteomes" id="UP000440694">
    <property type="component" value="Unassembled WGS sequence"/>
</dbReference>
<dbReference type="PANTHER" id="PTHR36504:SF1">
    <property type="entry name" value="LIPOPOLYSACCHARIDE EXPORT SYSTEM PROTEIN LPTA"/>
    <property type="match status" value="1"/>
</dbReference>
<dbReference type="GO" id="GO:0009279">
    <property type="term" value="C:cell outer membrane"/>
    <property type="evidence" value="ECO:0007669"/>
    <property type="project" value="TreeGrafter"/>
</dbReference>
<feature type="compositionally biased region" description="Basic and acidic residues" evidence="2">
    <location>
        <begin position="628"/>
        <end position="638"/>
    </location>
</feature>
<dbReference type="InterPro" id="IPR010664">
    <property type="entry name" value="LipoPS_assembly_LptC-rel"/>
</dbReference>
<dbReference type="GO" id="GO:0030288">
    <property type="term" value="C:outer membrane-bounded periplasmic space"/>
    <property type="evidence" value="ECO:0007669"/>
    <property type="project" value="TreeGrafter"/>
</dbReference>